<dbReference type="AlphaFoldDB" id="A0AAU7X558"/>
<proteinExistence type="predicted"/>
<reference evidence="1" key="1">
    <citation type="submission" date="2024-06" db="EMBL/GenBank/DDBJ databases">
        <title>Methylostella associata gen. nov., sp. nov., a novel Ancalomicrobiaceae-affiliated facultatively methylotrophic bacteria that feed on methanotrophs of the genus Methylococcus.</title>
        <authorList>
            <person name="Saltykova V."/>
            <person name="Danilova O.V."/>
            <person name="Oshkin I.Y."/>
            <person name="Belova S.E."/>
            <person name="Pimenov N.V."/>
            <person name="Dedysh S.N."/>
        </authorList>
    </citation>
    <scope>NUCLEOTIDE SEQUENCE</scope>
    <source>
        <strain evidence="1">S20</strain>
    </source>
</reference>
<dbReference type="KEGG" id="mflg:ABS361_13245"/>
<name>A0AAU7X558_9HYPH</name>
<organism evidence="1">
    <name type="scientific">Methyloraptor flagellatus</name>
    <dbReference type="NCBI Taxonomy" id="3162530"/>
    <lineage>
        <taxon>Bacteria</taxon>
        <taxon>Pseudomonadati</taxon>
        <taxon>Pseudomonadota</taxon>
        <taxon>Alphaproteobacteria</taxon>
        <taxon>Hyphomicrobiales</taxon>
        <taxon>Ancalomicrobiaceae</taxon>
        <taxon>Methyloraptor</taxon>
    </lineage>
</organism>
<protein>
    <submittedName>
        <fullName evidence="1">Uncharacterized protein</fullName>
    </submittedName>
</protein>
<sequence>MLDEALDDDVDLTIADKKRAAFEMLADAMADAEAEGIERDIVTQAALFAALIDLVSTFGEEAVAEFATRLPDRVRNGEFSVDRILQ</sequence>
<gene>
    <name evidence="1" type="ORF">ABS361_13245</name>
</gene>
<dbReference type="RefSeq" id="WP_407048170.1">
    <property type="nucleotide sequence ID" value="NZ_CP158568.1"/>
</dbReference>
<accession>A0AAU7X558</accession>
<dbReference type="EMBL" id="CP158568">
    <property type="protein sequence ID" value="XBY43068.1"/>
    <property type="molecule type" value="Genomic_DNA"/>
</dbReference>
<evidence type="ECO:0000313" key="1">
    <source>
        <dbReference type="EMBL" id="XBY43068.1"/>
    </source>
</evidence>